<dbReference type="PRINTS" id="PR00463">
    <property type="entry name" value="EP450I"/>
</dbReference>
<dbReference type="GO" id="GO:0005506">
    <property type="term" value="F:iron ion binding"/>
    <property type="evidence" value="ECO:0007669"/>
    <property type="project" value="InterPro"/>
</dbReference>
<keyword evidence="9" id="KW-0812">Transmembrane</keyword>
<comment type="caution">
    <text evidence="10">The sequence shown here is derived from an EMBL/GenBank/DDBJ whole genome shotgun (WGS) entry which is preliminary data.</text>
</comment>
<feature type="transmembrane region" description="Helical" evidence="9">
    <location>
        <begin position="21"/>
        <end position="41"/>
    </location>
</feature>
<dbReference type="PRINTS" id="PR00385">
    <property type="entry name" value="P450"/>
</dbReference>
<comment type="cofactor">
    <cofactor evidence="7">
        <name>heme</name>
        <dbReference type="ChEBI" id="CHEBI:30413"/>
    </cofactor>
</comment>
<keyword evidence="3 7" id="KW-0479">Metal-binding</keyword>
<comment type="similarity">
    <text evidence="1 8">Belongs to the cytochrome P450 family.</text>
</comment>
<feature type="binding site" description="axial binding residue" evidence="7">
    <location>
        <position position="463"/>
    </location>
    <ligand>
        <name>heme</name>
        <dbReference type="ChEBI" id="CHEBI:30413"/>
    </ligand>
    <ligandPart>
        <name>Fe</name>
        <dbReference type="ChEBI" id="CHEBI:18248"/>
    </ligandPart>
</feature>
<evidence type="ECO:0000256" key="1">
    <source>
        <dbReference type="ARBA" id="ARBA00010617"/>
    </source>
</evidence>
<gene>
    <name evidence="10" type="ORF">Taro_054307</name>
</gene>
<keyword evidence="2 7" id="KW-0349">Heme</keyword>
<evidence type="ECO:0000256" key="7">
    <source>
        <dbReference type="PIRSR" id="PIRSR602401-1"/>
    </source>
</evidence>
<keyword evidence="6 8" id="KW-0503">Monooxygenase</keyword>
<evidence type="ECO:0000256" key="9">
    <source>
        <dbReference type="SAM" id="Phobius"/>
    </source>
</evidence>
<dbReference type="CDD" id="cd11072">
    <property type="entry name" value="CYP71-like"/>
    <property type="match status" value="1"/>
</dbReference>
<evidence type="ECO:0000313" key="11">
    <source>
        <dbReference type="Proteomes" id="UP000652761"/>
    </source>
</evidence>
<evidence type="ECO:0000256" key="5">
    <source>
        <dbReference type="ARBA" id="ARBA00023004"/>
    </source>
</evidence>
<dbReference type="Proteomes" id="UP000652761">
    <property type="component" value="Unassembled WGS sequence"/>
</dbReference>
<dbReference type="PANTHER" id="PTHR47955">
    <property type="entry name" value="CYTOCHROME P450 FAMILY 71 PROTEIN"/>
    <property type="match status" value="1"/>
</dbReference>
<evidence type="ECO:0000256" key="3">
    <source>
        <dbReference type="ARBA" id="ARBA00022723"/>
    </source>
</evidence>
<reference evidence="10" key="1">
    <citation type="submission" date="2017-07" db="EMBL/GenBank/DDBJ databases">
        <title>Taro Niue Genome Assembly and Annotation.</title>
        <authorList>
            <person name="Atibalentja N."/>
            <person name="Keating K."/>
            <person name="Fields C.J."/>
        </authorList>
    </citation>
    <scope>NUCLEOTIDE SEQUENCE</scope>
    <source>
        <strain evidence="10">Niue_2</strain>
        <tissue evidence="10">Leaf</tissue>
    </source>
</reference>
<evidence type="ECO:0000256" key="8">
    <source>
        <dbReference type="RuleBase" id="RU000461"/>
    </source>
</evidence>
<keyword evidence="11" id="KW-1185">Reference proteome</keyword>
<proteinExistence type="inferred from homology"/>
<keyword evidence="9" id="KW-1133">Transmembrane helix</keyword>
<dbReference type="InterPro" id="IPR001128">
    <property type="entry name" value="Cyt_P450"/>
</dbReference>
<protein>
    <recommendedName>
        <fullName evidence="12">Cytochrome P450</fullName>
    </recommendedName>
</protein>
<dbReference type="PROSITE" id="PS00086">
    <property type="entry name" value="CYTOCHROME_P450"/>
    <property type="match status" value="1"/>
</dbReference>
<dbReference type="InterPro" id="IPR002401">
    <property type="entry name" value="Cyt_P450_E_grp-I"/>
</dbReference>
<organism evidence="10 11">
    <name type="scientific">Colocasia esculenta</name>
    <name type="common">Wild taro</name>
    <name type="synonym">Arum esculentum</name>
    <dbReference type="NCBI Taxonomy" id="4460"/>
    <lineage>
        <taxon>Eukaryota</taxon>
        <taxon>Viridiplantae</taxon>
        <taxon>Streptophyta</taxon>
        <taxon>Embryophyta</taxon>
        <taxon>Tracheophyta</taxon>
        <taxon>Spermatophyta</taxon>
        <taxon>Magnoliopsida</taxon>
        <taxon>Liliopsida</taxon>
        <taxon>Araceae</taxon>
        <taxon>Aroideae</taxon>
        <taxon>Colocasieae</taxon>
        <taxon>Colocasia</taxon>
    </lineage>
</organism>
<dbReference type="EMBL" id="NMUH01010801">
    <property type="protein sequence ID" value="MQM21271.1"/>
    <property type="molecule type" value="Genomic_DNA"/>
</dbReference>
<evidence type="ECO:0008006" key="12">
    <source>
        <dbReference type="Google" id="ProtNLM"/>
    </source>
</evidence>
<keyword evidence="4 8" id="KW-0560">Oxidoreductase</keyword>
<accession>A0A843XQ68</accession>
<dbReference type="GO" id="GO:0020037">
    <property type="term" value="F:heme binding"/>
    <property type="evidence" value="ECO:0007669"/>
    <property type="project" value="InterPro"/>
</dbReference>
<dbReference type="AlphaFoldDB" id="A0A843XQ68"/>
<evidence type="ECO:0000313" key="10">
    <source>
        <dbReference type="EMBL" id="MQM21271.1"/>
    </source>
</evidence>
<evidence type="ECO:0000256" key="6">
    <source>
        <dbReference type="ARBA" id="ARBA00023033"/>
    </source>
</evidence>
<sequence>MEPVHGSNAGDQNGVGAPRCLYFLLYFSLILLIFLYVHALIRMGRRRRRRRLPPCPPRLPLLGNLHQLGEVPHVSFRSLSDKYGPLMHLQLGQAHALVVSSAEAAREVLKTRDLSFCSRYPFIASERFSYGGMDIGLAPYSEAWRQLRKLATLELFSARRVQSFRPVREEEVRVLVGEVRRAGGRPVNLSEMMLCLFNNITCREVFGERCSGEGECRRSRFHELVLEAIRLLGGFCAGDFFPSMEWLNVLTGSHRRLEKAFGDMDRLMEEEIAAHSGSHGSGRGFASTSSASFIDLLLHLRQKSDLGFPLSTEHVKGILMDFFLAGSDTSAASVEWAMSELIRNPTVMQKAQDEVRGAVAGEEVEESDLPKLQYLKLVVKEVLRLHPPASLLPARECREDCEVHGYEVPAKTMVYVNVWAIHRDPGYWEEPETFRPERFEGSSVDYKGQHFQYLPFGAGRRSCPGMALGVAALELALASLLYSFDWKLPEGVSKEDLDMAESFGIVSHRKTPLILVATPRVLYNLHNC</sequence>
<dbReference type="SUPFAM" id="SSF48264">
    <property type="entry name" value="Cytochrome P450"/>
    <property type="match status" value="1"/>
</dbReference>
<dbReference type="PANTHER" id="PTHR47955:SF8">
    <property type="entry name" value="CYTOCHROME P450 71D11-LIKE"/>
    <property type="match status" value="1"/>
</dbReference>
<dbReference type="InterPro" id="IPR017972">
    <property type="entry name" value="Cyt_P450_CS"/>
</dbReference>
<dbReference type="Pfam" id="PF00067">
    <property type="entry name" value="p450"/>
    <property type="match status" value="1"/>
</dbReference>
<dbReference type="GO" id="GO:0004497">
    <property type="term" value="F:monooxygenase activity"/>
    <property type="evidence" value="ECO:0007669"/>
    <property type="project" value="UniProtKB-KW"/>
</dbReference>
<dbReference type="FunFam" id="1.10.630.10:FF:000043">
    <property type="entry name" value="Cytochrome P450 99A2"/>
    <property type="match status" value="1"/>
</dbReference>
<dbReference type="GO" id="GO:0016705">
    <property type="term" value="F:oxidoreductase activity, acting on paired donors, with incorporation or reduction of molecular oxygen"/>
    <property type="evidence" value="ECO:0007669"/>
    <property type="project" value="InterPro"/>
</dbReference>
<dbReference type="Gene3D" id="1.10.630.10">
    <property type="entry name" value="Cytochrome P450"/>
    <property type="match status" value="1"/>
</dbReference>
<dbReference type="OrthoDB" id="1470350at2759"/>
<dbReference type="InterPro" id="IPR036396">
    <property type="entry name" value="Cyt_P450_sf"/>
</dbReference>
<name>A0A843XQ68_COLES</name>
<evidence type="ECO:0000256" key="2">
    <source>
        <dbReference type="ARBA" id="ARBA00022617"/>
    </source>
</evidence>
<evidence type="ECO:0000256" key="4">
    <source>
        <dbReference type="ARBA" id="ARBA00023002"/>
    </source>
</evidence>
<keyword evidence="5 7" id="KW-0408">Iron</keyword>
<keyword evidence="9" id="KW-0472">Membrane</keyword>